<sequence length="102" mass="11888">MVSKKKYIFTIDDDCFVAKDPSGKDINALEQHIKNLLTPSTPFFFNTLYDPYREGADFVRGYPFSLCEGFAFWVFGWRVDILFALQQLQQLSTKYYSSEIFG</sequence>
<reference evidence="1 2" key="2">
    <citation type="journal article" date="2022" name="Mol. Ecol. Resour.">
        <title>The genomes of chicory, endive, great burdock and yacon provide insights into Asteraceae paleo-polyploidization history and plant inulin production.</title>
        <authorList>
            <person name="Fan W."/>
            <person name="Wang S."/>
            <person name="Wang H."/>
            <person name="Wang A."/>
            <person name="Jiang F."/>
            <person name="Liu H."/>
            <person name="Zhao H."/>
            <person name="Xu D."/>
            <person name="Zhang Y."/>
        </authorList>
    </citation>
    <scope>NUCLEOTIDE SEQUENCE [LARGE SCALE GENOMIC DNA]</scope>
    <source>
        <strain evidence="2">cv. Yunnan</strain>
        <tissue evidence="1">Leaves</tissue>
    </source>
</reference>
<comment type="caution">
    <text evidence="1">The sequence shown here is derived from an EMBL/GenBank/DDBJ whole genome shotgun (WGS) entry which is preliminary data.</text>
</comment>
<keyword evidence="2" id="KW-1185">Reference proteome</keyword>
<protein>
    <submittedName>
        <fullName evidence="1">Uncharacterized protein</fullName>
    </submittedName>
</protein>
<proteinExistence type="predicted"/>
<accession>A0ACB9D678</accession>
<reference evidence="2" key="1">
    <citation type="journal article" date="2022" name="Mol. Ecol. Resour.">
        <title>The genomes of chicory, endive, great burdock and yacon provide insights into Asteraceae palaeo-polyploidization history and plant inulin production.</title>
        <authorList>
            <person name="Fan W."/>
            <person name="Wang S."/>
            <person name="Wang H."/>
            <person name="Wang A."/>
            <person name="Jiang F."/>
            <person name="Liu H."/>
            <person name="Zhao H."/>
            <person name="Xu D."/>
            <person name="Zhang Y."/>
        </authorList>
    </citation>
    <scope>NUCLEOTIDE SEQUENCE [LARGE SCALE GENOMIC DNA]</scope>
    <source>
        <strain evidence="2">cv. Yunnan</strain>
    </source>
</reference>
<gene>
    <name evidence="1" type="ORF">L1987_59581</name>
</gene>
<dbReference type="Proteomes" id="UP001056120">
    <property type="component" value="Linkage Group LG20"/>
</dbReference>
<dbReference type="EMBL" id="CM042037">
    <property type="protein sequence ID" value="KAI3741903.1"/>
    <property type="molecule type" value="Genomic_DNA"/>
</dbReference>
<evidence type="ECO:0000313" key="1">
    <source>
        <dbReference type="EMBL" id="KAI3741903.1"/>
    </source>
</evidence>
<evidence type="ECO:0000313" key="2">
    <source>
        <dbReference type="Proteomes" id="UP001056120"/>
    </source>
</evidence>
<name>A0ACB9D678_9ASTR</name>
<organism evidence="1 2">
    <name type="scientific">Smallanthus sonchifolius</name>
    <dbReference type="NCBI Taxonomy" id="185202"/>
    <lineage>
        <taxon>Eukaryota</taxon>
        <taxon>Viridiplantae</taxon>
        <taxon>Streptophyta</taxon>
        <taxon>Embryophyta</taxon>
        <taxon>Tracheophyta</taxon>
        <taxon>Spermatophyta</taxon>
        <taxon>Magnoliopsida</taxon>
        <taxon>eudicotyledons</taxon>
        <taxon>Gunneridae</taxon>
        <taxon>Pentapetalae</taxon>
        <taxon>asterids</taxon>
        <taxon>campanulids</taxon>
        <taxon>Asterales</taxon>
        <taxon>Asteraceae</taxon>
        <taxon>Asteroideae</taxon>
        <taxon>Heliantheae alliance</taxon>
        <taxon>Millerieae</taxon>
        <taxon>Smallanthus</taxon>
    </lineage>
</organism>